<comment type="similarity">
    <text evidence="2">Belongs to the TonB family.</text>
</comment>
<evidence type="ECO:0000256" key="10">
    <source>
        <dbReference type="SAM" id="MobiDB-lite"/>
    </source>
</evidence>
<comment type="caution">
    <text evidence="13">The sequence shown here is derived from an EMBL/GenBank/DDBJ whole genome shotgun (WGS) entry which is preliminary data.</text>
</comment>
<dbReference type="InterPro" id="IPR006260">
    <property type="entry name" value="TonB/TolA_C"/>
</dbReference>
<proteinExistence type="inferred from homology"/>
<sequence>MHHCHVKNQPRGVAMIETVSSRLFAIILSLLAHAALMAFLFLLDPLAGDGGRSRVRSQSERVLVVELLPLDRNDGGAVANQPLAPPELPSDAVPAETPVRPPRHLTSSIPDPLSPGGSQSVPAANAVREPGQTTADLSGATALQYRDILLAHIARYRQYPEEARLGRKQGTAWVRFLLDRDGRVLKMWLDRGSGIAMLDSEAIAAVRRAAPLPAIPDSLPAQIDITVPIEFSIE</sequence>
<evidence type="ECO:0000256" key="11">
    <source>
        <dbReference type="SAM" id="Phobius"/>
    </source>
</evidence>
<keyword evidence="5" id="KW-0997">Cell inner membrane</keyword>
<dbReference type="InterPro" id="IPR037682">
    <property type="entry name" value="TonB_C"/>
</dbReference>
<evidence type="ECO:0000256" key="1">
    <source>
        <dbReference type="ARBA" id="ARBA00004383"/>
    </source>
</evidence>
<feature type="domain" description="TonB C-terminal" evidence="12">
    <location>
        <begin position="144"/>
        <end position="234"/>
    </location>
</feature>
<evidence type="ECO:0000259" key="12">
    <source>
        <dbReference type="PROSITE" id="PS52015"/>
    </source>
</evidence>
<evidence type="ECO:0000313" key="14">
    <source>
        <dbReference type="Proteomes" id="UP000179467"/>
    </source>
</evidence>
<evidence type="ECO:0000256" key="3">
    <source>
        <dbReference type="ARBA" id="ARBA00022448"/>
    </source>
</evidence>
<dbReference type="PANTHER" id="PTHR33446">
    <property type="entry name" value="PROTEIN TONB-RELATED"/>
    <property type="match status" value="1"/>
</dbReference>
<organism evidence="13 14">
    <name type="scientific">Edaphosphingomonas haloaromaticamans</name>
    <dbReference type="NCBI Taxonomy" id="653954"/>
    <lineage>
        <taxon>Bacteria</taxon>
        <taxon>Pseudomonadati</taxon>
        <taxon>Pseudomonadota</taxon>
        <taxon>Alphaproteobacteria</taxon>
        <taxon>Sphingomonadales</taxon>
        <taxon>Rhizorhabdaceae</taxon>
        <taxon>Edaphosphingomonas</taxon>
    </lineage>
</organism>
<gene>
    <name evidence="13" type="ORF">BHE75_01394</name>
</gene>
<keyword evidence="14" id="KW-1185">Reference proteome</keyword>
<evidence type="ECO:0000256" key="9">
    <source>
        <dbReference type="ARBA" id="ARBA00023136"/>
    </source>
</evidence>
<dbReference type="NCBIfam" id="TIGR01352">
    <property type="entry name" value="tonB_Cterm"/>
    <property type="match status" value="1"/>
</dbReference>
<evidence type="ECO:0000256" key="7">
    <source>
        <dbReference type="ARBA" id="ARBA00022927"/>
    </source>
</evidence>
<evidence type="ECO:0000256" key="5">
    <source>
        <dbReference type="ARBA" id="ARBA00022519"/>
    </source>
</evidence>
<evidence type="ECO:0000256" key="4">
    <source>
        <dbReference type="ARBA" id="ARBA00022475"/>
    </source>
</evidence>
<keyword evidence="6 11" id="KW-0812">Transmembrane</keyword>
<dbReference type="PROSITE" id="PS52015">
    <property type="entry name" value="TONB_CTD"/>
    <property type="match status" value="1"/>
</dbReference>
<dbReference type="GO" id="GO:0098797">
    <property type="term" value="C:plasma membrane protein complex"/>
    <property type="evidence" value="ECO:0007669"/>
    <property type="project" value="TreeGrafter"/>
</dbReference>
<keyword evidence="4" id="KW-1003">Cell membrane</keyword>
<dbReference type="GO" id="GO:0015031">
    <property type="term" value="P:protein transport"/>
    <property type="evidence" value="ECO:0007669"/>
    <property type="project" value="UniProtKB-KW"/>
</dbReference>
<protein>
    <submittedName>
        <fullName evidence="13">Gram-negative bacterial tonB protein</fullName>
    </submittedName>
</protein>
<dbReference type="Pfam" id="PF03544">
    <property type="entry name" value="TonB_C"/>
    <property type="match status" value="1"/>
</dbReference>
<dbReference type="SUPFAM" id="SSF74653">
    <property type="entry name" value="TolA/TonB C-terminal domain"/>
    <property type="match status" value="1"/>
</dbReference>
<keyword evidence="3" id="KW-0813">Transport</keyword>
<dbReference type="InterPro" id="IPR051045">
    <property type="entry name" value="TonB-dependent_transducer"/>
</dbReference>
<accession>A0A1S1HB04</accession>
<name>A0A1S1HB04_9SPHN</name>
<dbReference type="GO" id="GO:0031992">
    <property type="term" value="F:energy transducer activity"/>
    <property type="evidence" value="ECO:0007669"/>
    <property type="project" value="TreeGrafter"/>
</dbReference>
<keyword evidence="8 11" id="KW-1133">Transmembrane helix</keyword>
<feature type="region of interest" description="Disordered" evidence="10">
    <location>
        <begin position="76"/>
        <end position="124"/>
    </location>
</feature>
<reference evidence="13 14" key="1">
    <citation type="submission" date="2016-09" db="EMBL/GenBank/DDBJ databases">
        <title>Metabolic pathway, cell adaptation mechanisms and a novel monoxygenase revealed through proteogenomic-transcription analysis of a Sphingomonas haloaromaticamans strain degrading the fungicide ortho-phenylphenol.</title>
        <authorList>
            <person name="Perruchon C."/>
            <person name="Papadopoulou E.S."/>
            <person name="Rousidou C."/>
            <person name="Vasileiadis S."/>
            <person name="Tanou G."/>
            <person name="Amoutzias G."/>
            <person name="Molassiotis A."/>
            <person name="Karpouzas D.G."/>
        </authorList>
    </citation>
    <scope>NUCLEOTIDE SEQUENCE [LARGE SCALE GENOMIC DNA]</scope>
    <source>
        <strain evidence="13 14">P3</strain>
    </source>
</reference>
<keyword evidence="7" id="KW-0653">Protein transport</keyword>
<dbReference type="PANTHER" id="PTHR33446:SF2">
    <property type="entry name" value="PROTEIN TONB"/>
    <property type="match status" value="1"/>
</dbReference>
<comment type="subcellular location">
    <subcellularLocation>
        <location evidence="1">Cell inner membrane</location>
        <topology evidence="1">Single-pass membrane protein</topology>
        <orientation evidence="1">Periplasmic side</orientation>
    </subcellularLocation>
</comment>
<keyword evidence="9 11" id="KW-0472">Membrane</keyword>
<dbReference type="EMBL" id="MIPT01000001">
    <property type="protein sequence ID" value="OHT19409.1"/>
    <property type="molecule type" value="Genomic_DNA"/>
</dbReference>
<evidence type="ECO:0000256" key="8">
    <source>
        <dbReference type="ARBA" id="ARBA00022989"/>
    </source>
</evidence>
<dbReference type="AlphaFoldDB" id="A0A1S1HB04"/>
<evidence type="ECO:0000313" key="13">
    <source>
        <dbReference type="EMBL" id="OHT19409.1"/>
    </source>
</evidence>
<dbReference type="GO" id="GO:0055085">
    <property type="term" value="P:transmembrane transport"/>
    <property type="evidence" value="ECO:0007669"/>
    <property type="project" value="InterPro"/>
</dbReference>
<evidence type="ECO:0000256" key="2">
    <source>
        <dbReference type="ARBA" id="ARBA00006555"/>
    </source>
</evidence>
<evidence type="ECO:0000256" key="6">
    <source>
        <dbReference type="ARBA" id="ARBA00022692"/>
    </source>
</evidence>
<dbReference type="Gene3D" id="3.30.1150.10">
    <property type="match status" value="1"/>
</dbReference>
<feature type="transmembrane region" description="Helical" evidence="11">
    <location>
        <begin position="23"/>
        <end position="43"/>
    </location>
</feature>
<dbReference type="Proteomes" id="UP000179467">
    <property type="component" value="Unassembled WGS sequence"/>
</dbReference>